<dbReference type="Proteomes" id="UP000232230">
    <property type="component" value="Chromosome"/>
</dbReference>
<dbReference type="AlphaFoldDB" id="A0A2K8NZR7"/>
<dbReference type="InterPro" id="IPR015422">
    <property type="entry name" value="PyrdxlP-dep_Trfase_small"/>
</dbReference>
<dbReference type="PANTHER" id="PTHR43525">
    <property type="entry name" value="PROTEIN MALY"/>
    <property type="match status" value="1"/>
</dbReference>
<comment type="similarity">
    <text evidence="5">Belongs to the class-II pyridoxal-phosphate-dependent aminotransferase family. MalY/PatB cystathionine beta-lyase subfamily.</text>
</comment>
<dbReference type="PANTHER" id="PTHR43525:SF1">
    <property type="entry name" value="PROTEIN MALY"/>
    <property type="match status" value="1"/>
</dbReference>
<dbReference type="EMBL" id="CP024965">
    <property type="protein sequence ID" value="ATZ18708.1"/>
    <property type="molecule type" value="Genomic_DNA"/>
</dbReference>
<keyword evidence="3" id="KW-0663">Pyridoxal phosphate</keyword>
<dbReference type="RefSeq" id="WP_024863231.1">
    <property type="nucleotide sequence ID" value="NZ_CP024965.1"/>
</dbReference>
<evidence type="ECO:0000256" key="4">
    <source>
        <dbReference type="ARBA" id="ARBA00023239"/>
    </source>
</evidence>
<dbReference type="InterPro" id="IPR015421">
    <property type="entry name" value="PyrdxlP-dep_Trfase_major"/>
</dbReference>
<dbReference type="InterPro" id="IPR004839">
    <property type="entry name" value="Aminotransferase_I/II_large"/>
</dbReference>
<sequence length="391" mass="45191">MRKEFQNNFDRTKTQERKSDKNYIERTFQIDKNKKIINSTIADFDFQTPKPIIEAILERAKKGTYSYTYVTDDFYYAVKLWYKKNYQVSLNSKQIKLVHGTVNALHQLIMGLSNEGDSVIINTPVYGPFLRAIKNSNRLPIFSDLIWNTNGYLFNIEDFKLKIKNFKPKIFILCNPHNPGGVVWNKKLLIQILEICRKNNVLLVSDEVHADLTLKGKKFTSLINLMNQDDQVIICNSANKTFNLGGLKSSYLISKNKMLLSKINNIFESNSLTSPNVFSIPAISAAYTNSETQKWLDDFKDFILENFKLLQKKLQNLSNLEIMNLESSYLVWCKFKNISYLEFTAKAKESGVIFSDYNDFANCSENLFRINIGCSQKTLNKICKILNKILS</sequence>
<dbReference type="SUPFAM" id="SSF53383">
    <property type="entry name" value="PLP-dependent transferases"/>
    <property type="match status" value="1"/>
</dbReference>
<comment type="cofactor">
    <cofactor evidence="1">
        <name>pyridoxal 5'-phosphate</name>
        <dbReference type="ChEBI" id="CHEBI:597326"/>
    </cofactor>
</comment>
<reference evidence="7 8" key="1">
    <citation type="submission" date="2017-11" db="EMBL/GenBank/DDBJ databases">
        <title>Genome sequence of Entomoplasma somnilux PYAN-1 (ATCC 49194).</title>
        <authorList>
            <person name="Lo W.-S."/>
            <person name="Gasparich G.E."/>
            <person name="Kuo C.-H."/>
        </authorList>
    </citation>
    <scope>NUCLEOTIDE SEQUENCE [LARGE SCALE GENOMIC DNA]</scope>
    <source>
        <strain evidence="7 8">PYAN-1</strain>
    </source>
</reference>
<dbReference type="EC" id="4.4.1.13" evidence="2"/>
<evidence type="ECO:0000313" key="7">
    <source>
        <dbReference type="EMBL" id="ATZ18708.1"/>
    </source>
</evidence>
<dbReference type="InterPro" id="IPR015424">
    <property type="entry name" value="PyrdxlP-dep_Trfase"/>
</dbReference>
<evidence type="ECO:0000256" key="2">
    <source>
        <dbReference type="ARBA" id="ARBA00012224"/>
    </source>
</evidence>
<dbReference type="Pfam" id="PF00155">
    <property type="entry name" value="Aminotran_1_2"/>
    <property type="match status" value="1"/>
</dbReference>
<evidence type="ECO:0000256" key="5">
    <source>
        <dbReference type="ARBA" id="ARBA00037974"/>
    </source>
</evidence>
<proteinExistence type="inferred from homology"/>
<dbReference type="KEGG" id="esx:ESOMN_v1c03260"/>
<protein>
    <recommendedName>
        <fullName evidence="2">cysteine-S-conjugate beta-lyase</fullName>
        <ecNumber evidence="2">4.4.1.13</ecNumber>
    </recommendedName>
</protein>
<dbReference type="GO" id="GO:0030170">
    <property type="term" value="F:pyridoxal phosphate binding"/>
    <property type="evidence" value="ECO:0007669"/>
    <property type="project" value="InterPro"/>
</dbReference>
<name>A0A2K8NZR7_9MOLU</name>
<dbReference type="Gene3D" id="3.40.640.10">
    <property type="entry name" value="Type I PLP-dependent aspartate aminotransferase-like (Major domain)"/>
    <property type="match status" value="1"/>
</dbReference>
<accession>A0A2K8NZR7</accession>
<evidence type="ECO:0000256" key="1">
    <source>
        <dbReference type="ARBA" id="ARBA00001933"/>
    </source>
</evidence>
<evidence type="ECO:0000259" key="6">
    <source>
        <dbReference type="Pfam" id="PF00155"/>
    </source>
</evidence>
<dbReference type="Gene3D" id="3.90.1150.10">
    <property type="entry name" value="Aspartate Aminotransferase, domain 1"/>
    <property type="match status" value="1"/>
</dbReference>
<evidence type="ECO:0000313" key="8">
    <source>
        <dbReference type="Proteomes" id="UP000232230"/>
    </source>
</evidence>
<keyword evidence="8" id="KW-1185">Reference proteome</keyword>
<evidence type="ECO:0000256" key="3">
    <source>
        <dbReference type="ARBA" id="ARBA00022898"/>
    </source>
</evidence>
<organism evidence="7 8">
    <name type="scientific">Williamsoniiplasma somnilux</name>
    <dbReference type="NCBI Taxonomy" id="215578"/>
    <lineage>
        <taxon>Bacteria</taxon>
        <taxon>Bacillati</taxon>
        <taxon>Mycoplasmatota</taxon>
        <taxon>Mollicutes</taxon>
        <taxon>Entomoplasmatales</taxon>
        <taxon>Williamsoniiplasma</taxon>
    </lineage>
</organism>
<feature type="domain" description="Aminotransferase class I/classII large" evidence="6">
    <location>
        <begin position="36"/>
        <end position="385"/>
    </location>
</feature>
<gene>
    <name evidence="7" type="primary">patB</name>
    <name evidence="7" type="ORF">ESOMN_v1c03260</name>
</gene>
<dbReference type="CDD" id="cd00609">
    <property type="entry name" value="AAT_like"/>
    <property type="match status" value="1"/>
</dbReference>
<dbReference type="GO" id="GO:0047804">
    <property type="term" value="F:cysteine-S-conjugate beta-lyase activity"/>
    <property type="evidence" value="ECO:0007669"/>
    <property type="project" value="UniProtKB-EC"/>
</dbReference>
<keyword evidence="4 7" id="KW-0456">Lyase</keyword>
<dbReference type="InterPro" id="IPR051798">
    <property type="entry name" value="Class-II_PLP-Dep_Aminotrans"/>
</dbReference>